<reference evidence="1 2" key="1">
    <citation type="submission" date="2016-11" db="EMBL/GenBank/DDBJ databases">
        <authorList>
            <person name="Jaros S."/>
            <person name="Januszkiewicz K."/>
            <person name="Wedrychowicz H."/>
        </authorList>
    </citation>
    <scope>NUCLEOTIDE SEQUENCE [LARGE SCALE GENOMIC DNA]</scope>
    <source>
        <strain evidence="1 2">DSM 15480</strain>
    </source>
</reference>
<accession>A0A1M6VNC9</accession>
<organism evidence="1 2">
    <name type="scientific">Hespellia stercorisuis DSM 15480</name>
    <dbReference type="NCBI Taxonomy" id="1121950"/>
    <lineage>
        <taxon>Bacteria</taxon>
        <taxon>Bacillati</taxon>
        <taxon>Bacillota</taxon>
        <taxon>Clostridia</taxon>
        <taxon>Lachnospirales</taxon>
        <taxon>Lachnospiraceae</taxon>
        <taxon>Hespellia</taxon>
    </lineage>
</organism>
<protein>
    <submittedName>
        <fullName evidence="1">Uncharacterized protein</fullName>
    </submittedName>
</protein>
<evidence type="ECO:0000313" key="2">
    <source>
        <dbReference type="Proteomes" id="UP000184301"/>
    </source>
</evidence>
<gene>
    <name evidence="1" type="ORF">SAMN02745243_03816</name>
</gene>
<name>A0A1M6VNC9_9FIRM</name>
<dbReference type="EMBL" id="FQZY01000092">
    <property type="protein sequence ID" value="SHK82874.1"/>
    <property type="molecule type" value="Genomic_DNA"/>
</dbReference>
<dbReference type="Proteomes" id="UP000184301">
    <property type="component" value="Unassembled WGS sequence"/>
</dbReference>
<proteinExistence type="predicted"/>
<evidence type="ECO:0000313" key="1">
    <source>
        <dbReference type="EMBL" id="SHK82874.1"/>
    </source>
</evidence>
<dbReference type="AlphaFoldDB" id="A0A1M6VNC9"/>
<sequence length="68" mass="7997">MSKEDMNMIMNTSETTINIELSDKHKRNLRLLRSIEEITKRGNDAEVRRKKDGQYAVYEVKKNKVAVE</sequence>
<keyword evidence="2" id="KW-1185">Reference proteome</keyword>